<evidence type="ECO:0000313" key="4">
    <source>
        <dbReference type="EMBL" id="MBM3224015.1"/>
    </source>
</evidence>
<dbReference type="Gene3D" id="2.40.420.20">
    <property type="match status" value="1"/>
</dbReference>
<reference evidence="4" key="1">
    <citation type="submission" date="2019-03" db="EMBL/GenBank/DDBJ databases">
        <title>Lake Tanganyika Metagenome-Assembled Genomes (MAGs).</title>
        <authorList>
            <person name="Tran P."/>
        </authorList>
    </citation>
    <scope>NUCLEOTIDE SEQUENCE</scope>
    <source>
        <strain evidence="4">K_DeepCast_65m_m2_066</strain>
    </source>
</reference>
<sequence>MRASMFFSFRRLLIALLLFALIALIGLALRPTPLRVDLGQVTTGPLRVTVNAEGKTRLRQRFVISAPVSGRVARLTLREGDTVTPDMVVAHIDPLPSDAAVREAQGRLAEWKAQRDGVATLRPKQEALTQGRARVAAAQAAQRKAEARVEQARATLEQARREYQRALKLETSGTISREARETAQMHETIRSREYDAAVLEVQGTTSDVEAARAALAVLEAQQRDPDYLLDVYSARISSVEAELARLRDEKARTAIRAPSHGRVLRVLQENERMVTAGTPLLEVGDVTALEILVDVLSTDAVRIQPGASVLLERWGGGHPLQARVRLIEPAAFTKISALGIEEQRVNVIADFLTPPEMLGDGYRVEARILVWESAQVLSVPASALFRCREAWCVFVAVDGKARRQLIEIGQRNDVAVEVRQ</sequence>
<feature type="non-terminal residue" evidence="4">
    <location>
        <position position="420"/>
    </location>
</feature>
<comment type="caution">
    <text evidence="4">The sequence shown here is derived from an EMBL/GenBank/DDBJ whole genome shotgun (WGS) entry which is preliminary data.</text>
</comment>
<protein>
    <submittedName>
        <fullName evidence="4">HlyD family efflux transporter periplasmic adaptor subunit</fullName>
    </submittedName>
</protein>
<evidence type="ECO:0000256" key="1">
    <source>
        <dbReference type="ARBA" id="ARBA00004196"/>
    </source>
</evidence>
<dbReference type="EMBL" id="VGLS01000243">
    <property type="protein sequence ID" value="MBM3224015.1"/>
    <property type="molecule type" value="Genomic_DNA"/>
</dbReference>
<dbReference type="PANTHER" id="PTHR32347">
    <property type="entry name" value="EFFLUX SYSTEM COMPONENT YKNX-RELATED"/>
    <property type="match status" value="1"/>
</dbReference>
<feature type="coiled-coil region" evidence="3">
    <location>
        <begin position="229"/>
        <end position="256"/>
    </location>
</feature>
<evidence type="ECO:0000313" key="5">
    <source>
        <dbReference type="Proteomes" id="UP000712673"/>
    </source>
</evidence>
<proteinExistence type="predicted"/>
<dbReference type="GO" id="GO:0030313">
    <property type="term" value="C:cell envelope"/>
    <property type="evidence" value="ECO:0007669"/>
    <property type="project" value="UniProtKB-SubCell"/>
</dbReference>
<dbReference type="Gene3D" id="2.40.30.170">
    <property type="match status" value="1"/>
</dbReference>
<dbReference type="SUPFAM" id="SSF111369">
    <property type="entry name" value="HlyD-like secretion proteins"/>
    <property type="match status" value="1"/>
</dbReference>
<dbReference type="AlphaFoldDB" id="A0A937W1I3"/>
<dbReference type="Gene3D" id="2.40.50.100">
    <property type="match status" value="1"/>
</dbReference>
<accession>A0A937W1I3</accession>
<gene>
    <name evidence="4" type="ORF">FJZ47_09465</name>
</gene>
<evidence type="ECO:0000256" key="2">
    <source>
        <dbReference type="ARBA" id="ARBA00023054"/>
    </source>
</evidence>
<dbReference type="Proteomes" id="UP000712673">
    <property type="component" value="Unassembled WGS sequence"/>
</dbReference>
<name>A0A937W1I3_UNCTE</name>
<dbReference type="Gene3D" id="1.10.287.470">
    <property type="entry name" value="Helix hairpin bin"/>
    <property type="match status" value="1"/>
</dbReference>
<comment type="subcellular location">
    <subcellularLocation>
        <location evidence="1">Cell envelope</location>
    </subcellularLocation>
</comment>
<evidence type="ECO:0000256" key="3">
    <source>
        <dbReference type="SAM" id="Coils"/>
    </source>
</evidence>
<feature type="coiled-coil region" evidence="3">
    <location>
        <begin position="135"/>
        <end position="169"/>
    </location>
</feature>
<dbReference type="InterPro" id="IPR050465">
    <property type="entry name" value="UPF0194_transport"/>
</dbReference>
<organism evidence="4 5">
    <name type="scientific">Tectimicrobiota bacterium</name>
    <dbReference type="NCBI Taxonomy" id="2528274"/>
    <lineage>
        <taxon>Bacteria</taxon>
        <taxon>Pseudomonadati</taxon>
        <taxon>Nitrospinota/Tectimicrobiota group</taxon>
        <taxon>Candidatus Tectimicrobiota</taxon>
    </lineage>
</organism>
<keyword evidence="2 3" id="KW-0175">Coiled coil</keyword>
<dbReference type="PANTHER" id="PTHR32347:SF29">
    <property type="entry name" value="UPF0194 MEMBRANE PROTEIN YBHG"/>
    <property type="match status" value="1"/>
</dbReference>